<keyword evidence="2" id="KW-1185">Reference proteome</keyword>
<dbReference type="RefSeq" id="WP_133200036.1">
    <property type="nucleotide sequence ID" value="NZ_JBHUCW010000013.1"/>
</dbReference>
<name>A0A4R5LY25_9BURK</name>
<dbReference type="OrthoDB" id="8851605at2"/>
<dbReference type="AlphaFoldDB" id="A0A4R5LY25"/>
<evidence type="ECO:0000313" key="2">
    <source>
        <dbReference type="Proteomes" id="UP000295722"/>
    </source>
</evidence>
<reference evidence="1 2" key="1">
    <citation type="submission" date="2019-03" db="EMBL/GenBank/DDBJ databases">
        <title>Paraburkholderia sp. 4M-K11, isolated from subtropical forest soil.</title>
        <authorList>
            <person name="Gao Z.-H."/>
            <person name="Qiu L.-H."/>
        </authorList>
    </citation>
    <scope>NUCLEOTIDE SEQUENCE [LARGE SCALE GENOMIC DNA]</scope>
    <source>
        <strain evidence="1 2">4M-K11</strain>
    </source>
</reference>
<sequence length="179" mass="19400">MLCIVLCTVMAAPRAQTLPSGKRDESVLARAAQTVGIRQCFPAVDQVGSRVLEGSQRQDVVLDWNHITPDAAPFFSLTGFQARGNPELLSLSTIPDNAGHCAILAEQISFDAGTCARVAKERLTGYRATPLVAAITVYTLPSRPRETVTLSDVERGCVIVRRQVEYEWPTSSASTVARQ</sequence>
<dbReference type="Proteomes" id="UP000295722">
    <property type="component" value="Unassembled WGS sequence"/>
</dbReference>
<protein>
    <submittedName>
        <fullName evidence="1">Uncharacterized protein</fullName>
    </submittedName>
</protein>
<accession>A0A4R5LY25</accession>
<organism evidence="1 2">
    <name type="scientific">Paraburkholderia silviterrae</name>
    <dbReference type="NCBI Taxonomy" id="2528715"/>
    <lineage>
        <taxon>Bacteria</taxon>
        <taxon>Pseudomonadati</taxon>
        <taxon>Pseudomonadota</taxon>
        <taxon>Betaproteobacteria</taxon>
        <taxon>Burkholderiales</taxon>
        <taxon>Burkholderiaceae</taxon>
        <taxon>Paraburkholderia</taxon>
    </lineage>
</organism>
<comment type="caution">
    <text evidence="1">The sequence shown here is derived from an EMBL/GenBank/DDBJ whole genome shotgun (WGS) entry which is preliminary data.</text>
</comment>
<gene>
    <name evidence="1" type="ORF">EYW47_38460</name>
</gene>
<dbReference type="EMBL" id="SMRP01000048">
    <property type="protein sequence ID" value="TDG17231.1"/>
    <property type="molecule type" value="Genomic_DNA"/>
</dbReference>
<proteinExistence type="predicted"/>
<evidence type="ECO:0000313" key="1">
    <source>
        <dbReference type="EMBL" id="TDG17231.1"/>
    </source>
</evidence>